<sequence length="153" mass="17593">MKQILIIFLAIILSVSLVSCSNESSAEKQNYTGYIALEGNVLKIDDFEFIDSEDEDRVKELGLTIEDMPNGYYIHNISEDIKSFAVDDNTEYTFYDTGTLFVQDKDSDRIYTTKSKQEFMAFLYGDNEEPLINPFEVYTQGEKVISIKEIFVN</sequence>
<name>A0A2Z2KBZ5_9BACL</name>
<dbReference type="Proteomes" id="UP000249890">
    <property type="component" value="Chromosome"/>
</dbReference>
<dbReference type="AlphaFoldDB" id="A0A2Z2KBZ5"/>
<reference evidence="2 3" key="1">
    <citation type="submission" date="2017-06" db="EMBL/GenBank/DDBJ databases">
        <title>Complete genome sequence of Paenibacillus donghaensis KCTC 13049T isolated from East Sea sediment, South Korea.</title>
        <authorList>
            <person name="Jung B.K."/>
            <person name="Hong S.-J."/>
            <person name="Shin J.-H."/>
        </authorList>
    </citation>
    <scope>NUCLEOTIDE SEQUENCE [LARGE SCALE GENOMIC DNA]</scope>
    <source>
        <strain evidence="2 3">KCTC 13049</strain>
    </source>
</reference>
<feature type="signal peptide" evidence="1">
    <location>
        <begin position="1"/>
        <end position="20"/>
    </location>
</feature>
<keyword evidence="1" id="KW-0732">Signal</keyword>
<dbReference type="KEGG" id="pdh:B9T62_06705"/>
<accession>A0A2Z2KBZ5</accession>
<evidence type="ECO:0008006" key="4">
    <source>
        <dbReference type="Google" id="ProtNLM"/>
    </source>
</evidence>
<proteinExistence type="predicted"/>
<dbReference type="RefSeq" id="WP_087914540.1">
    <property type="nucleotide sequence ID" value="NZ_CP021780.1"/>
</dbReference>
<keyword evidence="3" id="KW-1185">Reference proteome</keyword>
<dbReference type="EMBL" id="CP021780">
    <property type="protein sequence ID" value="ASA20520.1"/>
    <property type="molecule type" value="Genomic_DNA"/>
</dbReference>
<dbReference type="OrthoDB" id="2615824at2"/>
<dbReference type="PROSITE" id="PS51257">
    <property type="entry name" value="PROKAR_LIPOPROTEIN"/>
    <property type="match status" value="1"/>
</dbReference>
<gene>
    <name evidence="2" type="ORF">B9T62_06705</name>
</gene>
<evidence type="ECO:0000256" key="1">
    <source>
        <dbReference type="SAM" id="SignalP"/>
    </source>
</evidence>
<feature type="chain" id="PRO_5039297805" description="Lipoprotein" evidence="1">
    <location>
        <begin position="21"/>
        <end position="153"/>
    </location>
</feature>
<evidence type="ECO:0000313" key="3">
    <source>
        <dbReference type="Proteomes" id="UP000249890"/>
    </source>
</evidence>
<organism evidence="2 3">
    <name type="scientific">Paenibacillus donghaensis</name>
    <dbReference type="NCBI Taxonomy" id="414771"/>
    <lineage>
        <taxon>Bacteria</taxon>
        <taxon>Bacillati</taxon>
        <taxon>Bacillota</taxon>
        <taxon>Bacilli</taxon>
        <taxon>Bacillales</taxon>
        <taxon>Paenibacillaceae</taxon>
        <taxon>Paenibacillus</taxon>
    </lineage>
</organism>
<protein>
    <recommendedName>
        <fullName evidence="4">Lipoprotein</fullName>
    </recommendedName>
</protein>
<evidence type="ECO:0000313" key="2">
    <source>
        <dbReference type="EMBL" id="ASA20520.1"/>
    </source>
</evidence>